<feature type="region of interest" description="Disordered" evidence="1">
    <location>
        <begin position="27"/>
        <end position="78"/>
    </location>
</feature>
<reference evidence="5 6" key="1">
    <citation type="submission" date="2019-07" db="EMBL/GenBank/DDBJ databases">
        <title>Whole genome shotgun sequence of Gluconobacter kanchanaburiensis NBRC 103587.</title>
        <authorList>
            <person name="Hosoyama A."/>
            <person name="Uohara A."/>
            <person name="Ohji S."/>
            <person name="Ichikawa N."/>
        </authorList>
    </citation>
    <scope>NUCLEOTIDE SEQUENCE [LARGE SCALE GENOMIC DNA]</scope>
    <source>
        <strain evidence="5 6">NBRC 103587</strain>
    </source>
</reference>
<evidence type="ECO:0000256" key="1">
    <source>
        <dbReference type="SAM" id="MobiDB-lite"/>
    </source>
</evidence>
<dbReference type="EMBL" id="BJVA01000001">
    <property type="protein sequence ID" value="GEK95071.1"/>
    <property type="molecule type" value="Genomic_DNA"/>
</dbReference>
<evidence type="ECO:0000256" key="3">
    <source>
        <dbReference type="SAM" id="SignalP"/>
    </source>
</evidence>
<evidence type="ECO:0000313" key="5">
    <source>
        <dbReference type="EMBL" id="GEK95071.1"/>
    </source>
</evidence>
<keyword evidence="2" id="KW-1133">Transmembrane helix</keyword>
<evidence type="ECO:0000259" key="4">
    <source>
        <dbReference type="SMART" id="SM00978"/>
    </source>
</evidence>
<evidence type="ECO:0000256" key="2">
    <source>
        <dbReference type="SAM" id="Phobius"/>
    </source>
</evidence>
<keyword evidence="3" id="KW-0732">Signal</keyword>
<dbReference type="InterPro" id="IPR007379">
    <property type="entry name" value="Tim44-like_dom"/>
</dbReference>
<feature type="compositionally biased region" description="Polar residues" evidence="1">
    <location>
        <begin position="41"/>
        <end position="52"/>
    </location>
</feature>
<dbReference type="OrthoDB" id="9780873at2"/>
<feature type="compositionally biased region" description="Polar residues" evidence="1">
    <location>
        <begin position="61"/>
        <end position="73"/>
    </location>
</feature>
<feature type="chain" id="PRO_5022240441" evidence="3">
    <location>
        <begin position="28"/>
        <end position="317"/>
    </location>
</feature>
<dbReference type="AlphaFoldDB" id="A0A511B621"/>
<protein>
    <submittedName>
        <fullName evidence="5">Membrane protein</fullName>
    </submittedName>
</protein>
<feature type="transmembrane region" description="Helical" evidence="2">
    <location>
        <begin position="132"/>
        <end position="151"/>
    </location>
</feature>
<name>A0A511B621_9PROT</name>
<organism evidence="5 6">
    <name type="scientific">Gluconobacter kanchanaburiensis NBRC 103587</name>
    <dbReference type="NCBI Taxonomy" id="1307948"/>
    <lineage>
        <taxon>Bacteria</taxon>
        <taxon>Pseudomonadati</taxon>
        <taxon>Pseudomonadota</taxon>
        <taxon>Alphaproteobacteria</taxon>
        <taxon>Acetobacterales</taxon>
        <taxon>Acetobacteraceae</taxon>
        <taxon>Gluconobacter</taxon>
    </lineage>
</organism>
<dbReference type="RefSeq" id="WP_146858443.1">
    <property type="nucleotide sequence ID" value="NZ_BARK01000019.1"/>
</dbReference>
<dbReference type="Proteomes" id="UP000321079">
    <property type="component" value="Unassembled WGS sequence"/>
</dbReference>
<dbReference type="InterPro" id="IPR032710">
    <property type="entry name" value="NTF2-like_dom_sf"/>
</dbReference>
<feature type="transmembrane region" description="Helical" evidence="2">
    <location>
        <begin position="101"/>
        <end position="120"/>
    </location>
</feature>
<dbReference type="PANTHER" id="PTHR41542:SF1">
    <property type="entry name" value="BLL5807 PROTEIN"/>
    <property type="match status" value="1"/>
</dbReference>
<proteinExistence type="predicted"/>
<feature type="domain" description="Tim44-like" evidence="4">
    <location>
        <begin position="177"/>
        <end position="315"/>
    </location>
</feature>
<dbReference type="Gene3D" id="3.10.450.240">
    <property type="match status" value="1"/>
</dbReference>
<feature type="signal peptide" evidence="3">
    <location>
        <begin position="1"/>
        <end position="27"/>
    </location>
</feature>
<sequence>MRKFRLSTTTLALLCAVSLGALGTADARPGGGSSIGSRGSHTWSAPPRTSITPGWARPMDQSATPRPSPNYGNTPGYAAPRPMPGFGAPAYRQSYPVRHPFLSGFAGGFLGAGLFGLLSGHGFMSGMGGGTSFFGFLLQVLIIGGLIAFFLRRLGGNRGQTIPTGLSSTGGTTPFSGASGSTPVTLNNDDYLSFQRLLLDIQAAWSAQNMRALSSMATPEMTGYFNAQLSDLASRGARNIVSNVRFLRGDLSEAWREGTLTYATVAMNYSMTDVTTDSLGNVIDGSSTEPVTVTELWTFVRADGRGNWILSAIQQAG</sequence>
<evidence type="ECO:0000313" key="6">
    <source>
        <dbReference type="Proteomes" id="UP000321079"/>
    </source>
</evidence>
<dbReference type="PANTHER" id="PTHR41542">
    <property type="entry name" value="BLL5807 PROTEIN"/>
    <property type="match status" value="1"/>
</dbReference>
<dbReference type="Pfam" id="PF04280">
    <property type="entry name" value="Tim44"/>
    <property type="match status" value="1"/>
</dbReference>
<dbReference type="SUPFAM" id="SSF54427">
    <property type="entry name" value="NTF2-like"/>
    <property type="match status" value="1"/>
</dbReference>
<gene>
    <name evidence="5" type="ORF">GKA01_02680</name>
</gene>
<accession>A0A511B621</accession>
<keyword evidence="2" id="KW-0812">Transmembrane</keyword>
<keyword evidence="6" id="KW-1185">Reference proteome</keyword>
<comment type="caution">
    <text evidence="5">The sequence shown here is derived from an EMBL/GenBank/DDBJ whole genome shotgun (WGS) entry which is preliminary data.</text>
</comment>
<keyword evidence="2" id="KW-0472">Membrane</keyword>
<dbReference type="SMART" id="SM00978">
    <property type="entry name" value="Tim44"/>
    <property type="match status" value="1"/>
</dbReference>